<comment type="subunit">
    <text evidence="10">Forms a ring-shaped head-to-tail homodimer around DNA.</text>
</comment>
<evidence type="ECO:0000256" key="6">
    <source>
        <dbReference type="ARBA" id="ARBA00022695"/>
    </source>
</evidence>
<evidence type="ECO:0000256" key="4">
    <source>
        <dbReference type="ARBA" id="ARBA00022490"/>
    </source>
</evidence>
<dbReference type="InterPro" id="IPR046938">
    <property type="entry name" value="DNA_clamp_sf"/>
</dbReference>
<dbReference type="Gene3D" id="3.70.10.10">
    <property type="match status" value="1"/>
</dbReference>
<reference evidence="15" key="1">
    <citation type="journal article" date="2019" name="Int. J. Syst. Evol. Microbiol.">
        <title>The Global Catalogue of Microorganisms (GCM) 10K type strain sequencing project: providing services to taxonomists for standard genome sequencing and annotation.</title>
        <authorList>
            <consortium name="The Broad Institute Genomics Platform"/>
            <consortium name="The Broad Institute Genome Sequencing Center for Infectious Disease"/>
            <person name="Wu L."/>
            <person name="Ma J."/>
        </authorList>
    </citation>
    <scope>NUCLEOTIDE SEQUENCE [LARGE SCALE GENOMIC DNA]</scope>
    <source>
        <strain evidence="15">JCM 17555</strain>
    </source>
</reference>
<dbReference type="PANTHER" id="PTHR30478">
    <property type="entry name" value="DNA POLYMERASE III SUBUNIT BETA"/>
    <property type="match status" value="1"/>
</dbReference>
<dbReference type="InterPro" id="IPR022637">
    <property type="entry name" value="DNA_polIII_beta_cen"/>
</dbReference>
<comment type="function">
    <text evidence="10">Confers DNA tethering and processivity to DNA polymerases and other proteins. Acts as a clamp, forming a ring around DNA (a reaction catalyzed by the clamp-loading complex) which diffuses in an ATP-independent manner freely and bidirectionally along dsDNA. Initially characterized for its ability to contact the catalytic subunit of DNA polymerase III (Pol III), a complex, multichain enzyme responsible for most of the replicative synthesis in bacteria; Pol III exhibits 3'-5' exonuclease proofreading activity. The beta chain is required for initiation of replication as well as for processivity of DNA replication.</text>
</comment>
<keyword evidence="15" id="KW-1185">Reference proteome</keyword>
<comment type="subcellular location">
    <subcellularLocation>
        <location evidence="1 10">Cytoplasm</location>
    </subcellularLocation>
</comment>
<keyword evidence="8 10" id="KW-0239">DNA-directed DNA polymerase</keyword>
<dbReference type="InterPro" id="IPR001001">
    <property type="entry name" value="DNA_polIII_beta"/>
</dbReference>
<dbReference type="PANTHER" id="PTHR30478:SF0">
    <property type="entry name" value="BETA SLIDING CLAMP"/>
    <property type="match status" value="1"/>
</dbReference>
<sequence length="349" mass="38997">MPVLANVLIQASPEDGVSITATNNEVELVAYIREIQVHQAGAITVPARKLSDICRSLPEGQMLTLEYANSKLDLRCATSHFSLATLPADHFPKVENESSDISLRLQQAKLKRIIDATAFAMAQQDVRYYLNGLLLELNPSGLRAVATDGHRLAMAGFEHKHELFDEGAEDTTVQKIVPRKGVLELAKLLADDEEADCEVLIGHNHIRVLMKDYAFSSKLIEGKFPDYQRVIPRNSDKKMLADRLLLKSMLSRAAILSHESYRGVRLQFSENTVEVFANNPEQEEAEDRLEVEYAYEDLQMGFNVAYLLDVLNVIKDERVEVALSNPASSALVEGVDTKDALYVVMPMRL</sequence>
<dbReference type="PIRSF" id="PIRSF000804">
    <property type="entry name" value="DNA_pol_III_b"/>
    <property type="match status" value="1"/>
</dbReference>
<evidence type="ECO:0000259" key="11">
    <source>
        <dbReference type="Pfam" id="PF00712"/>
    </source>
</evidence>
<evidence type="ECO:0000256" key="1">
    <source>
        <dbReference type="ARBA" id="ARBA00004496"/>
    </source>
</evidence>
<evidence type="ECO:0000259" key="12">
    <source>
        <dbReference type="Pfam" id="PF02767"/>
    </source>
</evidence>
<keyword evidence="4 10" id="KW-0963">Cytoplasm</keyword>
<accession>A0ABP7PC11</accession>
<evidence type="ECO:0000313" key="15">
    <source>
        <dbReference type="Proteomes" id="UP001501337"/>
    </source>
</evidence>
<dbReference type="Gene3D" id="3.10.150.10">
    <property type="entry name" value="DNA Polymerase III, subunit A, domain 2"/>
    <property type="match status" value="1"/>
</dbReference>
<keyword evidence="6 10" id="KW-0548">Nucleotidyltransferase</keyword>
<feature type="domain" description="DNA polymerase III beta sliding clamp N-terminal" evidence="11">
    <location>
        <begin position="1"/>
        <end position="94"/>
    </location>
</feature>
<proteinExistence type="inferred from homology"/>
<evidence type="ECO:0000313" key="14">
    <source>
        <dbReference type="EMBL" id="GAA3963175.1"/>
    </source>
</evidence>
<evidence type="ECO:0000256" key="5">
    <source>
        <dbReference type="ARBA" id="ARBA00022679"/>
    </source>
</evidence>
<dbReference type="InterPro" id="IPR022634">
    <property type="entry name" value="DNA_polIII_beta_N"/>
</dbReference>
<evidence type="ECO:0000256" key="3">
    <source>
        <dbReference type="ARBA" id="ARBA00021035"/>
    </source>
</evidence>
<dbReference type="CDD" id="cd00140">
    <property type="entry name" value="beta_clamp"/>
    <property type="match status" value="1"/>
</dbReference>
<evidence type="ECO:0000256" key="8">
    <source>
        <dbReference type="ARBA" id="ARBA00022932"/>
    </source>
</evidence>
<feature type="domain" description="DNA polymerase III beta sliding clamp C-terminal" evidence="13">
    <location>
        <begin position="229"/>
        <end position="348"/>
    </location>
</feature>
<dbReference type="Pfam" id="PF02767">
    <property type="entry name" value="DNA_pol3_beta_2"/>
    <property type="match status" value="1"/>
</dbReference>
<dbReference type="Pfam" id="PF00712">
    <property type="entry name" value="DNA_pol3_beta"/>
    <property type="match status" value="1"/>
</dbReference>
<dbReference type="EMBL" id="BAABBO010000009">
    <property type="protein sequence ID" value="GAA3963175.1"/>
    <property type="molecule type" value="Genomic_DNA"/>
</dbReference>
<dbReference type="InterPro" id="IPR022635">
    <property type="entry name" value="DNA_polIII_beta_C"/>
</dbReference>
<keyword evidence="7 10" id="KW-0235">DNA replication</keyword>
<evidence type="ECO:0000259" key="13">
    <source>
        <dbReference type="Pfam" id="PF02768"/>
    </source>
</evidence>
<dbReference type="Proteomes" id="UP001501337">
    <property type="component" value="Unassembled WGS sequence"/>
</dbReference>
<organism evidence="14 15">
    <name type="scientific">Allohahella marinimesophila</name>
    <dbReference type="NCBI Taxonomy" id="1054972"/>
    <lineage>
        <taxon>Bacteria</taxon>
        <taxon>Pseudomonadati</taxon>
        <taxon>Pseudomonadota</taxon>
        <taxon>Gammaproteobacteria</taxon>
        <taxon>Oceanospirillales</taxon>
        <taxon>Hahellaceae</taxon>
        <taxon>Allohahella</taxon>
    </lineage>
</organism>
<name>A0ABP7PC11_9GAMM</name>
<keyword evidence="9" id="KW-0238">DNA-binding</keyword>
<dbReference type="SUPFAM" id="SSF55979">
    <property type="entry name" value="DNA clamp"/>
    <property type="match status" value="3"/>
</dbReference>
<evidence type="ECO:0000256" key="9">
    <source>
        <dbReference type="ARBA" id="ARBA00023125"/>
    </source>
</evidence>
<dbReference type="SMART" id="SM00480">
    <property type="entry name" value="POL3Bc"/>
    <property type="match status" value="1"/>
</dbReference>
<dbReference type="Pfam" id="PF02768">
    <property type="entry name" value="DNA_pol3_beta_3"/>
    <property type="match status" value="1"/>
</dbReference>
<evidence type="ECO:0000256" key="7">
    <source>
        <dbReference type="ARBA" id="ARBA00022705"/>
    </source>
</evidence>
<evidence type="ECO:0000256" key="10">
    <source>
        <dbReference type="PIRNR" id="PIRNR000804"/>
    </source>
</evidence>
<keyword evidence="5 10" id="KW-0808">Transferase</keyword>
<dbReference type="NCBIfam" id="TIGR00663">
    <property type="entry name" value="dnan"/>
    <property type="match status" value="1"/>
</dbReference>
<comment type="similarity">
    <text evidence="2 10">Belongs to the beta sliding clamp family.</text>
</comment>
<evidence type="ECO:0000256" key="2">
    <source>
        <dbReference type="ARBA" id="ARBA00010752"/>
    </source>
</evidence>
<feature type="domain" description="DNA polymerase III beta sliding clamp central" evidence="12">
    <location>
        <begin position="105"/>
        <end position="226"/>
    </location>
</feature>
<gene>
    <name evidence="14" type="primary">dnaN</name>
    <name evidence="14" type="ORF">GCM10022278_21270</name>
</gene>
<comment type="caution">
    <text evidence="14">The sequence shown here is derived from an EMBL/GenBank/DDBJ whole genome shotgun (WGS) entry which is preliminary data.</text>
</comment>
<protein>
    <recommendedName>
        <fullName evidence="3 10">Beta sliding clamp</fullName>
    </recommendedName>
</protein>